<protein>
    <recommendedName>
        <fullName evidence="5">ER membrane protein complex subunit 7 beta-sandwich domain-containing protein</fullName>
    </recommendedName>
</protein>
<keyword evidence="2" id="KW-1133">Transmembrane helix</keyword>
<name>A0A9P7PVI7_9HYPO</name>
<reference evidence="3 4" key="1">
    <citation type="journal article" date="2020" name="bioRxiv">
        <title>Whole genome comparisons of ergot fungi reveals the divergence and evolution of species within the genus Claviceps are the result of varying mechanisms driving genome evolution and host range expansion.</title>
        <authorList>
            <person name="Wyka S.A."/>
            <person name="Mondo S.J."/>
            <person name="Liu M."/>
            <person name="Dettman J."/>
            <person name="Nalam V."/>
            <person name="Broders K.D."/>
        </authorList>
    </citation>
    <scope>NUCLEOTIDE SEQUENCE [LARGE SCALE GENOMIC DNA]</scope>
    <source>
        <strain evidence="3 4">LM576</strain>
    </source>
</reference>
<dbReference type="GO" id="GO:0072546">
    <property type="term" value="C:EMC complex"/>
    <property type="evidence" value="ECO:0007669"/>
    <property type="project" value="TreeGrafter"/>
</dbReference>
<feature type="region of interest" description="Disordered" evidence="1">
    <location>
        <begin position="105"/>
        <end position="126"/>
    </location>
</feature>
<accession>A0A9P7PVI7</accession>
<evidence type="ECO:0000256" key="2">
    <source>
        <dbReference type="SAM" id="Phobius"/>
    </source>
</evidence>
<dbReference type="EMBL" id="SRQM01000742">
    <property type="protein sequence ID" value="KAG6106343.1"/>
    <property type="molecule type" value="Genomic_DNA"/>
</dbReference>
<keyword evidence="4" id="KW-1185">Reference proteome</keyword>
<dbReference type="AlphaFoldDB" id="A0A9P7PVI7"/>
<evidence type="ECO:0008006" key="5">
    <source>
        <dbReference type="Google" id="ProtNLM"/>
    </source>
</evidence>
<keyword evidence="2" id="KW-0812">Transmembrane</keyword>
<dbReference type="Proteomes" id="UP000732380">
    <property type="component" value="Unassembled WGS sequence"/>
</dbReference>
<keyword evidence="2" id="KW-0472">Membrane</keyword>
<evidence type="ECO:0000313" key="4">
    <source>
        <dbReference type="Proteomes" id="UP000732380"/>
    </source>
</evidence>
<feature type="transmembrane region" description="Helical" evidence="2">
    <location>
        <begin position="38"/>
        <end position="56"/>
    </location>
</feature>
<evidence type="ECO:0000313" key="3">
    <source>
        <dbReference type="EMBL" id="KAG6106343.1"/>
    </source>
</evidence>
<comment type="caution">
    <text evidence="3">The sequence shown here is derived from an EMBL/GenBank/DDBJ whole genome shotgun (WGS) entry which is preliminary data.</text>
</comment>
<proteinExistence type="predicted"/>
<gene>
    <name evidence="3" type="ORF">E4U13_007498</name>
</gene>
<organism evidence="3 4">
    <name type="scientific">Claviceps humidiphila</name>
    <dbReference type="NCBI Taxonomy" id="1294629"/>
    <lineage>
        <taxon>Eukaryota</taxon>
        <taxon>Fungi</taxon>
        <taxon>Dikarya</taxon>
        <taxon>Ascomycota</taxon>
        <taxon>Pezizomycotina</taxon>
        <taxon>Sordariomycetes</taxon>
        <taxon>Hypocreomycetidae</taxon>
        <taxon>Hypocreales</taxon>
        <taxon>Clavicipitaceae</taxon>
        <taxon>Claviceps</taxon>
    </lineage>
</organism>
<evidence type="ECO:0000256" key="1">
    <source>
        <dbReference type="SAM" id="MobiDB-lite"/>
    </source>
</evidence>
<dbReference type="PANTHER" id="PTHR13605:SF4">
    <property type="entry name" value="ER MEMBRANE PROTEIN COMPLEX SUBUNIT 7"/>
    <property type="match status" value="1"/>
</dbReference>
<dbReference type="InterPro" id="IPR039163">
    <property type="entry name" value="EMC7"/>
</dbReference>
<sequence>MGLAHVQFLAAKIMCSLKDVEHYSTRQLSILSILKNPMILMGLVSMAIFIGMPKLVDNMDPETKAEFEASQRNSPLNAVMGAGGAQQQNPLGNFDMAAYLAGSGKKDAEEGAANVNDGRKAPVRRG</sequence>
<dbReference type="PANTHER" id="PTHR13605">
    <property type="entry name" value="ER MEMBRANE PROTEIN COMPLEX SUBUNIT 7"/>
    <property type="match status" value="1"/>
</dbReference>